<dbReference type="Gene3D" id="3.40.50.720">
    <property type="entry name" value="NAD(P)-binding Rossmann-like Domain"/>
    <property type="match status" value="1"/>
</dbReference>
<evidence type="ECO:0000313" key="4">
    <source>
        <dbReference type="EMBL" id="WKD50070.1"/>
    </source>
</evidence>
<organism evidence="4 5">
    <name type="scientific">Microbulbifer spongiae</name>
    <dbReference type="NCBI Taxonomy" id="2944933"/>
    <lineage>
        <taxon>Bacteria</taxon>
        <taxon>Pseudomonadati</taxon>
        <taxon>Pseudomonadota</taxon>
        <taxon>Gammaproteobacteria</taxon>
        <taxon>Cellvibrionales</taxon>
        <taxon>Microbulbiferaceae</taxon>
        <taxon>Microbulbifer</taxon>
    </lineage>
</organism>
<dbReference type="PRINTS" id="PR00080">
    <property type="entry name" value="SDRFAMILY"/>
</dbReference>
<dbReference type="PANTHER" id="PTHR43976">
    <property type="entry name" value="SHORT CHAIN DEHYDROGENASE"/>
    <property type="match status" value="1"/>
</dbReference>
<dbReference type="PROSITE" id="PS00061">
    <property type="entry name" value="ADH_SHORT"/>
    <property type="match status" value="1"/>
</dbReference>
<dbReference type="EMBL" id="CP098023">
    <property type="protein sequence ID" value="WKD50070.1"/>
    <property type="molecule type" value="Genomic_DNA"/>
</dbReference>
<dbReference type="RefSeq" id="WP_301416012.1">
    <property type="nucleotide sequence ID" value="NZ_CP098023.1"/>
</dbReference>
<evidence type="ECO:0000313" key="5">
    <source>
        <dbReference type="Proteomes" id="UP001321520"/>
    </source>
</evidence>
<evidence type="ECO:0000256" key="3">
    <source>
        <dbReference type="RuleBase" id="RU000363"/>
    </source>
</evidence>
<dbReference type="Proteomes" id="UP001321520">
    <property type="component" value="Chromosome"/>
</dbReference>
<dbReference type="CDD" id="cd05374">
    <property type="entry name" value="17beta-HSD-like_SDR_c"/>
    <property type="match status" value="1"/>
</dbReference>
<gene>
    <name evidence="4" type="ORF">M8T91_01180</name>
</gene>
<dbReference type="SUPFAM" id="SSF51735">
    <property type="entry name" value="NAD(P)-binding Rossmann-fold domains"/>
    <property type="match status" value="1"/>
</dbReference>
<dbReference type="PRINTS" id="PR00081">
    <property type="entry name" value="GDHRDH"/>
</dbReference>
<proteinExistence type="inferred from homology"/>
<dbReference type="InterPro" id="IPR002347">
    <property type="entry name" value="SDR_fam"/>
</dbReference>
<name>A0ABY9EAN4_9GAMM</name>
<dbReference type="PANTHER" id="PTHR43976:SF16">
    <property type="entry name" value="SHORT-CHAIN DEHYDROGENASE_REDUCTASE FAMILY PROTEIN"/>
    <property type="match status" value="1"/>
</dbReference>
<accession>A0ABY9EAN4</accession>
<sequence>MNSVMITGCSSGFGLETARFFFEKGWHVIATMRKPDNSLFPTSDRLSILELDVTDQNSIDRAVREAGPIDVLINNAGIGYMSPFENTSDEIVHKLFDTNTFGTFNMVRAVVPQMRGRKAGTIINLSSSTTLKPLTFMSTYTASKAAVTAYTECLALELAPLGIRTVLIIPGLSPSTSFGKNAGDKISKSGEPADEYKALMEKVQSEFQREMLVQELTKPEDVVNAIWQAVTDSNCPVCLPAGPDAVALSQ</sequence>
<dbReference type="Pfam" id="PF00106">
    <property type="entry name" value="adh_short"/>
    <property type="match status" value="1"/>
</dbReference>
<dbReference type="InterPro" id="IPR020904">
    <property type="entry name" value="Sc_DH/Rdtase_CS"/>
</dbReference>
<reference evidence="4 5" key="1">
    <citation type="submission" date="2022-05" db="EMBL/GenBank/DDBJ databases">
        <title>Microbulbifer sp. nov., isolated from sponge.</title>
        <authorList>
            <person name="Gao L."/>
        </authorList>
    </citation>
    <scope>NUCLEOTIDE SEQUENCE [LARGE SCALE GENOMIC DNA]</scope>
    <source>
        <strain evidence="4 5">MI-G</strain>
    </source>
</reference>
<evidence type="ECO:0000256" key="1">
    <source>
        <dbReference type="ARBA" id="ARBA00006484"/>
    </source>
</evidence>
<dbReference type="InterPro" id="IPR051911">
    <property type="entry name" value="SDR_oxidoreductase"/>
</dbReference>
<evidence type="ECO:0000256" key="2">
    <source>
        <dbReference type="ARBA" id="ARBA00023002"/>
    </source>
</evidence>
<protein>
    <submittedName>
        <fullName evidence="4">SDR family oxidoreductase</fullName>
    </submittedName>
</protein>
<keyword evidence="2" id="KW-0560">Oxidoreductase</keyword>
<keyword evidence="5" id="KW-1185">Reference proteome</keyword>
<comment type="similarity">
    <text evidence="1 3">Belongs to the short-chain dehydrogenases/reductases (SDR) family.</text>
</comment>
<dbReference type="InterPro" id="IPR036291">
    <property type="entry name" value="NAD(P)-bd_dom_sf"/>
</dbReference>